<proteinExistence type="predicted"/>
<dbReference type="Gene3D" id="3.30.70.270">
    <property type="match status" value="1"/>
</dbReference>
<keyword evidence="3" id="KW-1185">Reference proteome</keyword>
<reference evidence="2" key="1">
    <citation type="submission" date="2020-08" db="EMBL/GenBank/DDBJ databases">
        <title>Multicomponent nature underlies the extraordinary mechanical properties of spider dragline silk.</title>
        <authorList>
            <person name="Kono N."/>
            <person name="Nakamura H."/>
            <person name="Mori M."/>
            <person name="Yoshida Y."/>
            <person name="Ohtoshi R."/>
            <person name="Malay A.D."/>
            <person name="Moran D.A.P."/>
            <person name="Tomita M."/>
            <person name="Numata K."/>
            <person name="Arakawa K."/>
        </authorList>
    </citation>
    <scope>NUCLEOTIDE SEQUENCE</scope>
</reference>
<dbReference type="PANTHER" id="PTHR33064:SF37">
    <property type="entry name" value="RIBONUCLEASE H"/>
    <property type="match status" value="1"/>
</dbReference>
<dbReference type="GO" id="GO:0071897">
    <property type="term" value="P:DNA biosynthetic process"/>
    <property type="evidence" value="ECO:0007669"/>
    <property type="project" value="UniProtKB-ARBA"/>
</dbReference>
<evidence type="ECO:0000313" key="2">
    <source>
        <dbReference type="EMBL" id="GFY57911.1"/>
    </source>
</evidence>
<comment type="caution">
    <text evidence="2">The sequence shown here is derived from an EMBL/GenBank/DDBJ whole genome shotgun (WGS) entry which is preliminary data.</text>
</comment>
<dbReference type="SUPFAM" id="SSF56672">
    <property type="entry name" value="DNA/RNA polymerases"/>
    <property type="match status" value="1"/>
</dbReference>
<sequence length="154" mass="17678">MCRPQRNKQKNMAARKVNAIEENGLEACRELGLIQRLNMIYKSPTETPGLILKDFADVFTDFQKAMDEIYDEDINPYFDDIAMVSSTVEEHCRLRQTLLKARKANLKLNELKKQLSQTSVNYLGHVLSDEGIKPDPKKIRALKSLQHLTAKKIC</sequence>
<gene>
    <name evidence="2" type="primary">Tf2-9_264</name>
    <name evidence="2" type="ORF">TNIN_307721</name>
</gene>
<keyword evidence="1" id="KW-0175">Coiled coil</keyword>
<dbReference type="PANTHER" id="PTHR33064">
    <property type="entry name" value="POL PROTEIN"/>
    <property type="match status" value="1"/>
</dbReference>
<feature type="coiled-coil region" evidence="1">
    <location>
        <begin position="94"/>
        <end position="121"/>
    </location>
</feature>
<dbReference type="AlphaFoldDB" id="A0A8X6XUS1"/>
<dbReference type="InterPro" id="IPR043128">
    <property type="entry name" value="Rev_trsase/Diguanyl_cyclase"/>
</dbReference>
<dbReference type="OrthoDB" id="7698356at2759"/>
<protein>
    <submittedName>
        <fullName evidence="2">Transposon Tf2-9 polyprotein</fullName>
    </submittedName>
</protein>
<dbReference type="EMBL" id="BMAV01011809">
    <property type="protein sequence ID" value="GFY57911.1"/>
    <property type="molecule type" value="Genomic_DNA"/>
</dbReference>
<organism evidence="2 3">
    <name type="scientific">Trichonephila inaurata madagascariensis</name>
    <dbReference type="NCBI Taxonomy" id="2747483"/>
    <lineage>
        <taxon>Eukaryota</taxon>
        <taxon>Metazoa</taxon>
        <taxon>Ecdysozoa</taxon>
        <taxon>Arthropoda</taxon>
        <taxon>Chelicerata</taxon>
        <taxon>Arachnida</taxon>
        <taxon>Araneae</taxon>
        <taxon>Araneomorphae</taxon>
        <taxon>Entelegynae</taxon>
        <taxon>Araneoidea</taxon>
        <taxon>Nephilidae</taxon>
        <taxon>Trichonephila</taxon>
        <taxon>Trichonephila inaurata</taxon>
    </lineage>
</organism>
<name>A0A8X6XUS1_9ARAC</name>
<dbReference type="InterPro" id="IPR051320">
    <property type="entry name" value="Viral_Replic_Matur_Polypro"/>
</dbReference>
<accession>A0A8X6XUS1</accession>
<dbReference type="Proteomes" id="UP000886998">
    <property type="component" value="Unassembled WGS sequence"/>
</dbReference>
<evidence type="ECO:0000313" key="3">
    <source>
        <dbReference type="Proteomes" id="UP000886998"/>
    </source>
</evidence>
<evidence type="ECO:0000256" key="1">
    <source>
        <dbReference type="SAM" id="Coils"/>
    </source>
</evidence>
<dbReference type="InterPro" id="IPR043502">
    <property type="entry name" value="DNA/RNA_pol_sf"/>
</dbReference>